<reference evidence="1" key="1">
    <citation type="submission" date="2020-03" db="EMBL/GenBank/DDBJ databases">
        <title>Draft Genome Sequence of Cylindrodendrum hubeiense.</title>
        <authorList>
            <person name="Buettner E."/>
            <person name="Kellner H."/>
        </authorList>
    </citation>
    <scope>NUCLEOTIDE SEQUENCE</scope>
    <source>
        <strain evidence="1">IHI 201604</strain>
    </source>
</reference>
<accession>A0A9P5L9C9</accession>
<protein>
    <submittedName>
        <fullName evidence="1">Uncharacterized protein</fullName>
    </submittedName>
</protein>
<proteinExistence type="predicted"/>
<keyword evidence="2" id="KW-1185">Reference proteome</keyword>
<evidence type="ECO:0000313" key="2">
    <source>
        <dbReference type="Proteomes" id="UP000722485"/>
    </source>
</evidence>
<dbReference type="Proteomes" id="UP000722485">
    <property type="component" value="Unassembled WGS sequence"/>
</dbReference>
<comment type="caution">
    <text evidence="1">The sequence shown here is derived from an EMBL/GenBank/DDBJ whole genome shotgun (WGS) entry which is preliminary data.</text>
</comment>
<name>A0A9P5L9C9_9HYPO</name>
<organism evidence="1 2">
    <name type="scientific">Cylindrodendrum hubeiense</name>
    <dbReference type="NCBI Taxonomy" id="595255"/>
    <lineage>
        <taxon>Eukaryota</taxon>
        <taxon>Fungi</taxon>
        <taxon>Dikarya</taxon>
        <taxon>Ascomycota</taxon>
        <taxon>Pezizomycotina</taxon>
        <taxon>Sordariomycetes</taxon>
        <taxon>Hypocreomycetidae</taxon>
        <taxon>Hypocreales</taxon>
        <taxon>Nectriaceae</taxon>
        <taxon>Cylindrodendrum</taxon>
    </lineage>
</organism>
<gene>
    <name evidence="1" type="ORF">G7Z17_g5094</name>
</gene>
<sequence>MRCIKKENPVRHAALRSALGNPGDGVVVDGLRAPSSLAGLGAVLRERSACGIGAPSSDIAPPGYLFGRFVGALHARPPCGIVASSLPGLHPPVASAAGLAAELSSRPLSRLATQLRAAQQVGQSEADLRVSSCQTHRRFRAPYLVISDDPTVSKPLAPSSILSQGGDHNQATASYPRLNWRQRLGGLGEFPRGNHIRPKGVCRRTCP</sequence>
<evidence type="ECO:0000313" key="1">
    <source>
        <dbReference type="EMBL" id="KAF7551309.1"/>
    </source>
</evidence>
<dbReference type="AlphaFoldDB" id="A0A9P5L9C9"/>
<dbReference type="EMBL" id="JAANBB010000080">
    <property type="protein sequence ID" value="KAF7551309.1"/>
    <property type="molecule type" value="Genomic_DNA"/>
</dbReference>